<reference evidence="2" key="1">
    <citation type="journal article" date="2024" name="Proc. Natl. Acad. Sci. U.S.A.">
        <title>Extraordinary preservation of gene collinearity over three hundred million years revealed in homosporous lycophytes.</title>
        <authorList>
            <person name="Li C."/>
            <person name="Wickell D."/>
            <person name="Kuo L.Y."/>
            <person name="Chen X."/>
            <person name="Nie B."/>
            <person name="Liao X."/>
            <person name="Peng D."/>
            <person name="Ji J."/>
            <person name="Jenkins J."/>
            <person name="Williams M."/>
            <person name="Shu S."/>
            <person name="Plott C."/>
            <person name="Barry K."/>
            <person name="Rajasekar S."/>
            <person name="Grimwood J."/>
            <person name="Han X."/>
            <person name="Sun S."/>
            <person name="Hou Z."/>
            <person name="He W."/>
            <person name="Dai G."/>
            <person name="Sun C."/>
            <person name="Schmutz J."/>
            <person name="Leebens-Mack J.H."/>
            <person name="Li F.W."/>
            <person name="Wang L."/>
        </authorList>
    </citation>
    <scope>NUCLEOTIDE SEQUENCE [LARGE SCALE GENOMIC DNA]</scope>
    <source>
        <strain evidence="2">cv. PW_Plant_1</strain>
    </source>
</reference>
<keyword evidence="2" id="KW-1185">Reference proteome</keyword>
<evidence type="ECO:0000313" key="2">
    <source>
        <dbReference type="Proteomes" id="UP001162992"/>
    </source>
</evidence>
<evidence type="ECO:0000313" key="1">
    <source>
        <dbReference type="EMBL" id="KAJ7525229.1"/>
    </source>
</evidence>
<comment type="caution">
    <text evidence="1">The sequence shown here is derived from an EMBL/GenBank/DDBJ whole genome shotgun (WGS) entry which is preliminary data.</text>
</comment>
<dbReference type="Proteomes" id="UP001162992">
    <property type="component" value="Chromosome 17"/>
</dbReference>
<organism evidence="1 2">
    <name type="scientific">Diphasiastrum complanatum</name>
    <name type="common">Issler's clubmoss</name>
    <name type="synonym">Lycopodium complanatum</name>
    <dbReference type="NCBI Taxonomy" id="34168"/>
    <lineage>
        <taxon>Eukaryota</taxon>
        <taxon>Viridiplantae</taxon>
        <taxon>Streptophyta</taxon>
        <taxon>Embryophyta</taxon>
        <taxon>Tracheophyta</taxon>
        <taxon>Lycopodiopsida</taxon>
        <taxon>Lycopodiales</taxon>
        <taxon>Lycopodiaceae</taxon>
        <taxon>Lycopodioideae</taxon>
        <taxon>Diphasiastrum</taxon>
    </lineage>
</organism>
<dbReference type="EMBL" id="CM055108">
    <property type="protein sequence ID" value="KAJ7525229.1"/>
    <property type="molecule type" value="Genomic_DNA"/>
</dbReference>
<proteinExistence type="predicted"/>
<sequence>MCKVEKTASTCLALIFATRFMTRVSTQRLPNGTLSYLQSSRIYSCSSHNYPLHLAAASTFSSNMLSNSAAVGCEKGALMAPCTCSKFSKKPLSALPMVSNEQHLSCEARAKKTRSDCAKRRYAVGVEEGFAEGDRNEKNCVKVYDELARYSVDESDFDFVSIESVQSSGRQQEPKSTCIYKGSPSTPSTSDLDEWCTYLLLSGDSSKTYVGVTCNMNRRLKQHNGEIRGGAKAARAGRPWRLACTIHGFGTRSEACQFEWHWKHITRSDSNLKVQVSAADLLKGAHLMQRRQVALEKVQNKDTAWKRLKVHWHL</sequence>
<name>A0ACC2B639_DIPCM</name>
<protein>
    <submittedName>
        <fullName evidence="1">Uncharacterized protein</fullName>
    </submittedName>
</protein>
<gene>
    <name evidence="1" type="ORF">O6H91_17G042900</name>
</gene>
<accession>A0ACC2B639</accession>